<dbReference type="Pfam" id="PF02195">
    <property type="entry name" value="ParB_N"/>
    <property type="match status" value="1"/>
</dbReference>
<dbReference type="SUPFAM" id="SSF110849">
    <property type="entry name" value="ParB/Sulfiredoxin"/>
    <property type="match status" value="1"/>
</dbReference>
<dbReference type="AlphaFoldDB" id="A0A1E3VJ63"/>
<organism evidence="2 3">
    <name type="scientific">Methyloceanibacter stevinii</name>
    <dbReference type="NCBI Taxonomy" id="1774970"/>
    <lineage>
        <taxon>Bacteria</taxon>
        <taxon>Pseudomonadati</taxon>
        <taxon>Pseudomonadota</taxon>
        <taxon>Alphaproteobacteria</taxon>
        <taxon>Hyphomicrobiales</taxon>
        <taxon>Hyphomicrobiaceae</taxon>
        <taxon>Methyloceanibacter</taxon>
    </lineage>
</organism>
<dbReference type="Gene3D" id="3.90.1530.30">
    <property type="match status" value="1"/>
</dbReference>
<protein>
    <recommendedName>
        <fullName evidence="1">ParB-like N-terminal domain-containing protein</fullName>
    </recommendedName>
</protein>
<dbReference type="PANTHER" id="PTHR33375:SF1">
    <property type="entry name" value="CHROMOSOME-PARTITIONING PROTEIN PARB-RELATED"/>
    <property type="match status" value="1"/>
</dbReference>
<name>A0A1E3VJ63_9HYPH</name>
<dbReference type="InterPro" id="IPR036086">
    <property type="entry name" value="ParB/Sulfiredoxin_sf"/>
</dbReference>
<gene>
    <name evidence="2" type="ORF">AUC70_11875</name>
</gene>
<dbReference type="InterPro" id="IPR003115">
    <property type="entry name" value="ParB_N"/>
</dbReference>
<dbReference type="InterPro" id="IPR050336">
    <property type="entry name" value="Chromosome_partition/occlusion"/>
</dbReference>
<keyword evidence="3" id="KW-1185">Reference proteome</keyword>
<dbReference type="STRING" id="1774970.AUC70_11875"/>
<dbReference type="RefSeq" id="WP_069445618.1">
    <property type="nucleotide sequence ID" value="NZ_LPWE01000014.1"/>
</dbReference>
<reference evidence="2 3" key="1">
    <citation type="journal article" date="2016" name="Environ. Microbiol.">
        <title>New Methyloceanibacter diversity from North Sea sediments includes methanotroph containing solely the soluble methane monooxygenase.</title>
        <authorList>
            <person name="Vekeman B."/>
            <person name="Kerckhof F.M."/>
            <person name="Cremers G."/>
            <person name="de Vos P."/>
            <person name="Vandamme P."/>
            <person name="Boon N."/>
            <person name="Op den Camp H.J."/>
            <person name="Heylen K."/>
        </authorList>
    </citation>
    <scope>NUCLEOTIDE SEQUENCE [LARGE SCALE GENOMIC DNA]</scope>
    <source>
        <strain evidence="2 3">R-67176</strain>
    </source>
</reference>
<feature type="domain" description="ParB-like N-terminal" evidence="1">
    <location>
        <begin position="7"/>
        <end position="99"/>
    </location>
</feature>
<evidence type="ECO:0000313" key="2">
    <source>
        <dbReference type="EMBL" id="ODR93554.1"/>
    </source>
</evidence>
<accession>A0A1E3VJ63</accession>
<dbReference type="GO" id="GO:0007059">
    <property type="term" value="P:chromosome segregation"/>
    <property type="evidence" value="ECO:0007669"/>
    <property type="project" value="TreeGrafter"/>
</dbReference>
<dbReference type="GO" id="GO:0005694">
    <property type="term" value="C:chromosome"/>
    <property type="evidence" value="ECO:0007669"/>
    <property type="project" value="TreeGrafter"/>
</dbReference>
<proteinExistence type="predicted"/>
<dbReference type="Proteomes" id="UP000094172">
    <property type="component" value="Unassembled WGS sequence"/>
</dbReference>
<comment type="caution">
    <text evidence="2">The sequence shown here is derived from an EMBL/GenBank/DDBJ whole genome shotgun (WGS) entry which is preliminary data.</text>
</comment>
<evidence type="ECO:0000259" key="1">
    <source>
        <dbReference type="SMART" id="SM00470"/>
    </source>
</evidence>
<sequence>MKFVEQREVPVADIVVGNRLREIDEEWVAALAAMIKVEGQQSAIGVRDLGDGTYKLTAGEHRLEAAKKNGMPTIRADIFVAETESPADEERVQEILENVGRRELSALDRASNLAELKAVYERLYPQTKRGVAGGKARQNAANDILSFADSASEKTGLSARQIQRAVQVHNGLTADARSLVRGLPIADNESQLRALAALDKPLQSRVAKLLQQGEAANVAGARAILDGTAKQPSQKTKALETLVKAWERAPADVKKRFLKRINATLVKEG</sequence>
<dbReference type="SMART" id="SM00470">
    <property type="entry name" value="ParB"/>
    <property type="match status" value="1"/>
</dbReference>
<dbReference type="EMBL" id="LPWE01000014">
    <property type="protein sequence ID" value="ODR93554.1"/>
    <property type="molecule type" value="Genomic_DNA"/>
</dbReference>
<evidence type="ECO:0000313" key="3">
    <source>
        <dbReference type="Proteomes" id="UP000094172"/>
    </source>
</evidence>
<dbReference type="PANTHER" id="PTHR33375">
    <property type="entry name" value="CHROMOSOME-PARTITIONING PROTEIN PARB-RELATED"/>
    <property type="match status" value="1"/>
</dbReference>